<organism evidence="1 2">
    <name type="scientific">Desulfonema magnum</name>
    <dbReference type="NCBI Taxonomy" id="45655"/>
    <lineage>
        <taxon>Bacteria</taxon>
        <taxon>Pseudomonadati</taxon>
        <taxon>Thermodesulfobacteriota</taxon>
        <taxon>Desulfobacteria</taxon>
        <taxon>Desulfobacterales</taxon>
        <taxon>Desulfococcaceae</taxon>
        <taxon>Desulfonema</taxon>
    </lineage>
</organism>
<gene>
    <name evidence="1" type="ORF">dnm_015490</name>
</gene>
<dbReference type="EMBL" id="CP061800">
    <property type="protein sequence ID" value="QTA85538.1"/>
    <property type="molecule type" value="Genomic_DNA"/>
</dbReference>
<dbReference type="KEGG" id="dmm:dnm_015490"/>
<dbReference type="Pfam" id="PF10082">
    <property type="entry name" value="BBP2_2"/>
    <property type="match status" value="2"/>
</dbReference>
<reference evidence="1" key="1">
    <citation type="journal article" date="2021" name="Microb. Physiol.">
        <title>Proteogenomic Insights into the Physiology of Marine, Sulfate-Reducing, Filamentous Desulfonema limicola and Desulfonema magnum.</title>
        <authorList>
            <person name="Schnaars V."/>
            <person name="Wohlbrand L."/>
            <person name="Scheve S."/>
            <person name="Hinrichs C."/>
            <person name="Reinhardt R."/>
            <person name="Rabus R."/>
        </authorList>
    </citation>
    <scope>NUCLEOTIDE SEQUENCE</scope>
    <source>
        <strain evidence="1">4be13</strain>
    </source>
</reference>
<sequence>MYFYGKFKIYFLIIVCSLVLTNPARAGYQKLFTPRISVNTEYSDNLSLSKDNKTEDFITVISPGFTAQILGKTRALTFSYDLGYSSYDKLIENNTLRHNALFSGWIGFTKHTRLDFQNSFILTEESVTEIERTLTETEAATEETEIYALESEKEHEAETETVRRGRESHYTNTTNIGFTHQFGKSDIFNMRYVYSILENEDPSVKDKTNHNPSAGLNYWIIPGQLGVDASVSYTRGEYSATPGKDSYWEESLSPSLGVNYWFIPDRFGIETSFSYSKGEFSDPSDHLNHWHKSLKPYITLTYRSVPLHLETEVTVSRIAGRFSESSEDFNNWYGSLKLTKKFTKHLEGVVRYAHTIMDFKGEGEDYKIYDPSVGINYTLAEGVPLSFTIGYFTRDRLESKNESALSVNGDIGKTWMFSRHGSLSFATSSGYDESYFGAEKLGFGIYYDARCTINYAFTKYFSGNIYGAYRRDKYLDIKENTRNDETREMGSGLIYQKKWLSVMLNYFYRTVESTLSENDYEENRIHLKVILSPFRPIRILD</sequence>
<dbReference type="AlphaFoldDB" id="A0A975BHS7"/>
<dbReference type="Proteomes" id="UP000663722">
    <property type="component" value="Chromosome"/>
</dbReference>
<proteinExistence type="predicted"/>
<name>A0A975BHS7_9BACT</name>
<protein>
    <submittedName>
        <fullName evidence="1">Beta-barrel porin type 2 domain-containing protein</fullName>
    </submittedName>
</protein>
<evidence type="ECO:0000313" key="2">
    <source>
        <dbReference type="Proteomes" id="UP000663722"/>
    </source>
</evidence>
<dbReference type="RefSeq" id="WP_207681552.1">
    <property type="nucleotide sequence ID" value="NZ_CP061800.1"/>
</dbReference>
<evidence type="ECO:0000313" key="1">
    <source>
        <dbReference type="EMBL" id="QTA85538.1"/>
    </source>
</evidence>
<keyword evidence="2" id="KW-1185">Reference proteome</keyword>
<accession>A0A975BHS7</accession>
<dbReference type="InterPro" id="IPR018759">
    <property type="entry name" value="BBP2_2"/>
</dbReference>